<feature type="domain" description="NACHT" evidence="4">
    <location>
        <begin position="226"/>
        <end position="379"/>
    </location>
</feature>
<dbReference type="KEGG" id="pan:PODANSg1896"/>
<dbReference type="CDD" id="cd00200">
    <property type="entry name" value="WD40"/>
    <property type="match status" value="1"/>
</dbReference>
<dbReference type="InterPro" id="IPR001680">
    <property type="entry name" value="WD40_rpt"/>
</dbReference>
<keyword evidence="2" id="KW-0677">Repeat</keyword>
<dbReference type="OrthoDB" id="538223at2759"/>
<dbReference type="InterPro" id="IPR019775">
    <property type="entry name" value="WD40_repeat_CS"/>
</dbReference>
<feature type="repeat" description="WD" evidence="3">
    <location>
        <begin position="751"/>
        <end position="792"/>
    </location>
</feature>
<evidence type="ECO:0000313" key="6">
    <source>
        <dbReference type="EMBL" id="CDP29290.1"/>
    </source>
</evidence>
<feature type="repeat" description="WD" evidence="3">
    <location>
        <begin position="919"/>
        <end position="960"/>
    </location>
</feature>
<dbReference type="PROSITE" id="PS50837">
    <property type="entry name" value="NACHT"/>
    <property type="match status" value="1"/>
</dbReference>
<dbReference type="Gene3D" id="2.130.10.10">
    <property type="entry name" value="YVTN repeat-like/Quinoprotein amine dehydrogenase"/>
    <property type="match status" value="3"/>
</dbReference>
<dbReference type="InterPro" id="IPR036322">
    <property type="entry name" value="WD40_repeat_dom_sf"/>
</dbReference>
<dbReference type="Gene3D" id="3.40.50.300">
    <property type="entry name" value="P-loop containing nucleotide triphosphate hydrolases"/>
    <property type="match status" value="1"/>
</dbReference>
<dbReference type="Pfam" id="PF17107">
    <property type="entry name" value="SesA"/>
    <property type="match status" value="1"/>
</dbReference>
<evidence type="ECO:0000313" key="5">
    <source>
        <dbReference type="EMBL" id="CAP64781.1"/>
    </source>
</evidence>
<dbReference type="PROSITE" id="PS50082">
    <property type="entry name" value="WD_REPEATS_2"/>
    <property type="match status" value="6"/>
</dbReference>
<name>B2ALD4_PODAN</name>
<dbReference type="eggNOG" id="KOG0266">
    <property type="taxonomic scope" value="Eukaryota"/>
</dbReference>
<reference evidence="6" key="4">
    <citation type="submission" date="2015-04" db="EMBL/GenBank/DDBJ databases">
        <title>Maintaining two mating types: Structure of the mating type locus and its role in heterokaryosis in Podospora anserina.</title>
        <authorList>
            <person name="Grognet P."/>
            <person name="Bidard F."/>
            <person name="Kuchly C."/>
            <person name="Chan Ho Tong L."/>
            <person name="Coppin E."/>
            <person name="Ait Benkhali J."/>
            <person name="Couloux A."/>
            <person name="Wincker P."/>
            <person name="Debuchy R."/>
            <person name="Silar P."/>
        </authorList>
    </citation>
    <scope>NUCLEOTIDE SEQUENCE</scope>
</reference>
<dbReference type="VEuPathDB" id="FungiDB:PODANS_5_3370"/>
<dbReference type="Pfam" id="PF00400">
    <property type="entry name" value="WD40"/>
    <property type="match status" value="1"/>
</dbReference>
<dbReference type="EMBL" id="CU633866">
    <property type="protein sequence ID" value="CAP64781.1"/>
    <property type="molecule type" value="Genomic_DNA"/>
</dbReference>
<dbReference type="Pfam" id="PF23414">
    <property type="entry name" value="Beta-prop_EML_2"/>
    <property type="match status" value="1"/>
</dbReference>
<dbReference type="SMART" id="SM00320">
    <property type="entry name" value="WD40"/>
    <property type="match status" value="7"/>
</dbReference>
<dbReference type="InterPro" id="IPR031352">
    <property type="entry name" value="SesA"/>
</dbReference>
<feature type="repeat" description="WD" evidence="3">
    <location>
        <begin position="975"/>
        <end position="1009"/>
    </location>
</feature>
<accession>B2ALD4</accession>
<evidence type="ECO:0000256" key="3">
    <source>
        <dbReference type="PROSITE-ProRule" id="PRU00221"/>
    </source>
</evidence>
<dbReference type="PRINTS" id="PR00320">
    <property type="entry name" value="GPROTEINBRPT"/>
</dbReference>
<dbReference type="Proteomes" id="UP000001197">
    <property type="component" value="Chromosome 5"/>
</dbReference>
<feature type="repeat" description="WD" evidence="3">
    <location>
        <begin position="835"/>
        <end position="876"/>
    </location>
</feature>
<reference evidence="5 7" key="1">
    <citation type="journal article" date="2008" name="Genome Biol.">
        <title>The genome sequence of the model ascomycete fungus Podospora anserina.</title>
        <authorList>
            <person name="Espagne E."/>
            <person name="Lespinet O."/>
            <person name="Malagnac F."/>
            <person name="Da Silva C."/>
            <person name="Jaillon O."/>
            <person name="Porcel B.M."/>
            <person name="Couloux A."/>
            <person name="Aury J.-M."/>
            <person name="Segurens B."/>
            <person name="Poulain J."/>
            <person name="Anthouard V."/>
            <person name="Grossetete S."/>
            <person name="Khalili H."/>
            <person name="Coppin E."/>
            <person name="Dequard-Chablat M."/>
            <person name="Picard M."/>
            <person name="Contamine V."/>
            <person name="Arnaise S."/>
            <person name="Bourdais A."/>
            <person name="Berteaux-Lecellier V."/>
            <person name="Gautheret D."/>
            <person name="de Vries R.P."/>
            <person name="Battaglia E."/>
            <person name="Coutinho P.M."/>
            <person name="Danchin E.G.J."/>
            <person name="Henrissat B."/>
            <person name="El Khoury R."/>
            <person name="Sainsard-Chanet A."/>
            <person name="Boivin A."/>
            <person name="Pinan-Lucarre B."/>
            <person name="Sellem C.H."/>
            <person name="Debuchy R."/>
            <person name="Wincker P."/>
            <person name="Weissenbach J."/>
            <person name="Silar P."/>
        </authorList>
    </citation>
    <scope>NUCLEOTIDE SEQUENCE [LARGE SCALE GENOMIC DNA]</scope>
    <source>
        <strain evidence="7">S / ATCC MYA-4624 / DSM 980 / FGSC 10383</strain>
        <strain evidence="5">S mat+</strain>
    </source>
</reference>
<dbReference type="SUPFAM" id="SSF52540">
    <property type="entry name" value="P-loop containing nucleoside triphosphate hydrolases"/>
    <property type="match status" value="1"/>
</dbReference>
<dbReference type="InterPro" id="IPR055442">
    <property type="entry name" value="Beta-prop_EML-like_2nd"/>
</dbReference>
<feature type="repeat" description="WD" evidence="3">
    <location>
        <begin position="793"/>
        <end position="834"/>
    </location>
</feature>
<dbReference type="AlphaFoldDB" id="B2ALD4"/>
<sequence>MSGAEVIGIISGIIAIVDATAKVYNAANDALGLPEAFRDIVIRLPLVRKTLQTVSRNLNNTNPDEEYCKAIKPVLERCENRATQLDKIFKSVVPQADASRMERYVHAVRTLGKGDTVETLMKGILEDVQLLTSNRVAELPTETSVAAVIREAIEEVSAIPTSLPQGIHLSATCETERDSLLKDLRWTDPTIDKLRIERTKGPLYEDSSRWILSHPNYQKWRDGETKLLWIKGGAGKGKTMLLATIIKQLQSRTKPDHTATSSLLSFFFCQNTDDRLNNAVAILKGLIYLLLIQDVNLVLYLKTDYDRMGREIFDATKNVNAFDVLSNVFRQMIQHSRSETVYLAVDALDECEDGLPNLLGLIRDTVLQQNRLKWIVTSRNGVDIDEGPALENPGAKLSLEVNSEAVSQAIKAYIEHKVDQLPSLRSDPTQRDNVQQKLLEKAEGTFLWVDLILRSIHSVLADDAARYIDEIPSGLPPLYDRMMGDIAKSRDGYRDACLTVLSIATLAYRPLHILELRTLAGLVYDTADLEKIVDMCGSFLTLVENHVYPIHQSAKDYLVSHAAVDKIFSSGKHAVQLSIVERSLAAMENALRRDVYQLKHPGTLIHDMQARPPASDPLLGVGYSCAYWIDHVCEADKAELQGSLRYRLKTFRQHAAGSKSIRIRELIKTFFHRHFLHWLEALSLLGDMANGVLSLTRLRTIVEAPLQTYISALLFTPANSTIRRLFAGEEPSWVLTKPVVEQNWSPCLQTFEGHSGSVRSVAFSPDGSRIVSASNDQTIRIWEAKSGKEVRKLEGHSGSVRSVAFSPDGSRIVSASDDGTIRIWEAKSGKEVRKLEGHSNWVRSVAFSPDSSRIVSASDDGTIRIWEAKSGKEVRKLEGHSGSVRSVAFSPDGSRIVSASNDQTIRIWEAKSGKEVRKLEGHSGLVLSVAFSPDGSRIVSASNDQTIRIWEAKSGKEVRKLEGHSNWVWFYRNWVRSVAFSPDSSRIVSASDDGTIRIWEAASGTCLKAINVGTSVTYISFNGTSRRLITNAGYIKIATVTESPIQPDDPRWHGYGLGQDGSWIICNGRKVLSLPLEYRARCSAIQGRMISIGCDSGRVFTIGFLRDV</sequence>
<dbReference type="InterPro" id="IPR056884">
    <property type="entry name" value="NPHP3-like_N"/>
</dbReference>
<dbReference type="InterPro" id="IPR015943">
    <property type="entry name" value="WD40/YVTN_repeat-like_dom_sf"/>
</dbReference>
<dbReference type="EMBL" id="FO904940">
    <property type="protein sequence ID" value="CDP29290.1"/>
    <property type="molecule type" value="Genomic_DNA"/>
</dbReference>
<dbReference type="PROSITE" id="PS00678">
    <property type="entry name" value="WD_REPEATS_1"/>
    <property type="match status" value="6"/>
</dbReference>
<evidence type="ECO:0000259" key="4">
    <source>
        <dbReference type="PROSITE" id="PS50837"/>
    </source>
</evidence>
<dbReference type="RefSeq" id="XP_001904874.1">
    <property type="nucleotide sequence ID" value="XM_001904839.1"/>
</dbReference>
<keyword evidence="7" id="KW-1185">Reference proteome</keyword>
<dbReference type="InterPro" id="IPR027417">
    <property type="entry name" value="P-loop_NTPase"/>
</dbReference>
<dbReference type="HOGENOM" id="CLU_000288_6_16_1"/>
<evidence type="ECO:0000256" key="1">
    <source>
        <dbReference type="ARBA" id="ARBA00022574"/>
    </source>
</evidence>
<reference evidence="5" key="2">
    <citation type="submission" date="2008-07" db="EMBL/GenBank/DDBJ databases">
        <authorList>
            <person name="Genoscope - CEA"/>
        </authorList>
    </citation>
    <scope>NUCLEOTIDE SEQUENCE</scope>
    <source>
        <strain evidence="5">S mat+</strain>
    </source>
</reference>
<feature type="repeat" description="WD" evidence="3">
    <location>
        <begin position="877"/>
        <end position="918"/>
    </location>
</feature>
<keyword evidence="1 3" id="KW-0853">WD repeat</keyword>
<dbReference type="PROSITE" id="PS50294">
    <property type="entry name" value="WD_REPEATS_REGION"/>
    <property type="match status" value="6"/>
</dbReference>
<dbReference type="InterPro" id="IPR020472">
    <property type="entry name" value="WD40_PAC1"/>
</dbReference>
<dbReference type="STRING" id="515849.B2ALD4"/>
<dbReference type="GeneID" id="6189015"/>
<dbReference type="SUPFAM" id="SSF50978">
    <property type="entry name" value="WD40 repeat-like"/>
    <property type="match status" value="1"/>
</dbReference>
<dbReference type="PANTHER" id="PTHR19879">
    <property type="entry name" value="TRANSCRIPTION INITIATION FACTOR TFIID"/>
    <property type="match status" value="1"/>
</dbReference>
<dbReference type="PANTHER" id="PTHR19879:SF9">
    <property type="entry name" value="TRANSCRIPTION INITIATION FACTOR TFIID SUBUNIT 5"/>
    <property type="match status" value="1"/>
</dbReference>
<organism evidence="5">
    <name type="scientific">Podospora anserina (strain S / ATCC MYA-4624 / DSM 980 / FGSC 10383)</name>
    <name type="common">Pleurage anserina</name>
    <dbReference type="NCBI Taxonomy" id="515849"/>
    <lineage>
        <taxon>Eukaryota</taxon>
        <taxon>Fungi</taxon>
        <taxon>Dikarya</taxon>
        <taxon>Ascomycota</taxon>
        <taxon>Pezizomycotina</taxon>
        <taxon>Sordariomycetes</taxon>
        <taxon>Sordariomycetidae</taxon>
        <taxon>Sordariales</taxon>
        <taxon>Podosporaceae</taxon>
        <taxon>Podospora</taxon>
        <taxon>Podospora anserina</taxon>
    </lineage>
</organism>
<proteinExistence type="predicted"/>
<gene>
    <name evidence="5" type="ORF">PODANS_5_3370</name>
</gene>
<dbReference type="Pfam" id="PF24883">
    <property type="entry name" value="NPHP3_N"/>
    <property type="match status" value="1"/>
</dbReference>
<dbReference type="InterPro" id="IPR007111">
    <property type="entry name" value="NACHT_NTPase"/>
</dbReference>
<reference evidence="7" key="3">
    <citation type="journal article" date="2014" name="Genetics">
        <title>Maintaining two mating types: Structure of the mating type locus and its role in heterokaryosis in Podospora anserina.</title>
        <authorList>
            <person name="Grognet P."/>
            <person name="Bidard F."/>
            <person name="Kuchly C."/>
            <person name="Tong L.C.H."/>
            <person name="Coppin E."/>
            <person name="Benkhali J.A."/>
            <person name="Couloux A."/>
            <person name="Wincker P."/>
            <person name="Debuchy R."/>
            <person name="Silar P."/>
        </authorList>
    </citation>
    <scope>GENOME REANNOTATION</scope>
    <source>
        <strain evidence="7">S / ATCC MYA-4624 / DSM 980 / FGSC 10383</strain>
    </source>
</reference>
<evidence type="ECO:0000313" key="7">
    <source>
        <dbReference type="Proteomes" id="UP000001197"/>
    </source>
</evidence>
<evidence type="ECO:0000256" key="2">
    <source>
        <dbReference type="ARBA" id="ARBA00022737"/>
    </source>
</evidence>
<protein>
    <submittedName>
        <fullName evidence="6">HET containing-domain vegetative incompatibility protein</fullName>
    </submittedName>
    <submittedName>
        <fullName evidence="5">Podospora anserina S mat+ genomic DNA chromosome 5, supercontig 4</fullName>
    </submittedName>
</protein>